<feature type="domain" description="Histidine kinase" evidence="8">
    <location>
        <begin position="208"/>
        <end position="411"/>
    </location>
</feature>
<dbReference type="InterPro" id="IPR036890">
    <property type="entry name" value="HATPase_C_sf"/>
</dbReference>
<dbReference type="InterPro" id="IPR050980">
    <property type="entry name" value="2C_sensor_his_kinase"/>
</dbReference>
<dbReference type="SMART" id="SM00387">
    <property type="entry name" value="HATPase_c"/>
    <property type="match status" value="1"/>
</dbReference>
<dbReference type="AlphaFoldDB" id="A0A6F8PMX7"/>
<keyword evidence="10" id="KW-1185">Reference proteome</keyword>
<evidence type="ECO:0000256" key="6">
    <source>
        <dbReference type="ARBA" id="ARBA00022840"/>
    </source>
</evidence>
<evidence type="ECO:0000313" key="10">
    <source>
        <dbReference type="Proteomes" id="UP000501466"/>
    </source>
</evidence>
<keyword evidence="5 9" id="KW-0418">Kinase</keyword>
<reference evidence="10" key="1">
    <citation type="submission" date="2019-11" db="EMBL/GenBank/DDBJ databases">
        <title>Isolation and characterization of two novel species in the genus Thiomicrorhabdus.</title>
        <authorList>
            <person name="Mochizuki J."/>
            <person name="Kojima H."/>
            <person name="Fukui M."/>
        </authorList>
    </citation>
    <scope>NUCLEOTIDE SEQUENCE [LARGE SCALE GENOMIC DNA]</scope>
    <source>
        <strain evidence="10">AkT22</strain>
    </source>
</reference>
<dbReference type="Proteomes" id="UP000501466">
    <property type="component" value="Chromosome"/>
</dbReference>
<dbReference type="InterPro" id="IPR003594">
    <property type="entry name" value="HATPase_dom"/>
</dbReference>
<dbReference type="GO" id="GO:0005524">
    <property type="term" value="F:ATP binding"/>
    <property type="evidence" value="ECO:0007669"/>
    <property type="project" value="UniProtKB-KW"/>
</dbReference>
<comment type="catalytic activity">
    <reaction evidence="1">
        <text>ATP + protein L-histidine = ADP + protein N-phospho-L-histidine.</text>
        <dbReference type="EC" id="2.7.13.3"/>
    </reaction>
</comment>
<feature type="transmembrane region" description="Helical" evidence="7">
    <location>
        <begin position="150"/>
        <end position="173"/>
    </location>
</feature>
<feature type="transmembrane region" description="Helical" evidence="7">
    <location>
        <begin position="6"/>
        <end position="27"/>
    </location>
</feature>
<gene>
    <name evidence="9" type="ORF">THMIRHAT_10960</name>
</gene>
<evidence type="ECO:0000256" key="3">
    <source>
        <dbReference type="ARBA" id="ARBA00022679"/>
    </source>
</evidence>
<keyword evidence="7" id="KW-0472">Membrane</keyword>
<evidence type="ECO:0000256" key="4">
    <source>
        <dbReference type="ARBA" id="ARBA00022741"/>
    </source>
</evidence>
<evidence type="ECO:0000259" key="8">
    <source>
        <dbReference type="PROSITE" id="PS50109"/>
    </source>
</evidence>
<organism evidence="9 10">
    <name type="scientific">Thiosulfativibrio zosterae</name>
    <dbReference type="NCBI Taxonomy" id="2675053"/>
    <lineage>
        <taxon>Bacteria</taxon>
        <taxon>Pseudomonadati</taxon>
        <taxon>Pseudomonadota</taxon>
        <taxon>Gammaproteobacteria</taxon>
        <taxon>Thiotrichales</taxon>
        <taxon>Piscirickettsiaceae</taxon>
        <taxon>Thiosulfativibrio</taxon>
    </lineage>
</organism>
<dbReference type="KEGG" id="tzo:THMIRHAT_10960"/>
<keyword evidence="3" id="KW-0808">Transferase</keyword>
<evidence type="ECO:0000256" key="1">
    <source>
        <dbReference type="ARBA" id="ARBA00000085"/>
    </source>
</evidence>
<evidence type="ECO:0000256" key="2">
    <source>
        <dbReference type="ARBA" id="ARBA00012438"/>
    </source>
</evidence>
<feature type="transmembrane region" description="Helical" evidence="7">
    <location>
        <begin position="100"/>
        <end position="130"/>
    </location>
</feature>
<feature type="transmembrane region" description="Helical" evidence="7">
    <location>
        <begin position="39"/>
        <end position="58"/>
    </location>
</feature>
<protein>
    <recommendedName>
        <fullName evidence="2">histidine kinase</fullName>
        <ecNumber evidence="2">2.7.13.3</ecNumber>
    </recommendedName>
</protein>
<keyword evidence="4" id="KW-0547">Nucleotide-binding</keyword>
<dbReference type="RefSeq" id="WP_173291165.1">
    <property type="nucleotide sequence ID" value="NZ_AP021888.1"/>
</dbReference>
<dbReference type="Gene3D" id="3.30.565.10">
    <property type="entry name" value="Histidine kinase-like ATPase, C-terminal domain"/>
    <property type="match status" value="1"/>
</dbReference>
<evidence type="ECO:0000313" key="9">
    <source>
        <dbReference type="EMBL" id="BBP43350.1"/>
    </source>
</evidence>
<keyword evidence="6" id="KW-0067">ATP-binding</keyword>
<keyword evidence="7" id="KW-1133">Transmembrane helix</keyword>
<proteinExistence type="predicted"/>
<feature type="transmembrane region" description="Helical" evidence="7">
    <location>
        <begin position="70"/>
        <end position="88"/>
    </location>
</feature>
<dbReference type="SUPFAM" id="SSF55874">
    <property type="entry name" value="ATPase domain of HSP90 chaperone/DNA topoisomerase II/histidine kinase"/>
    <property type="match status" value="1"/>
</dbReference>
<keyword evidence="7" id="KW-0812">Transmembrane</keyword>
<dbReference type="InterPro" id="IPR005467">
    <property type="entry name" value="His_kinase_dom"/>
</dbReference>
<dbReference type="PRINTS" id="PR00344">
    <property type="entry name" value="BCTRLSENSOR"/>
</dbReference>
<dbReference type="PROSITE" id="PS50109">
    <property type="entry name" value="HIS_KIN"/>
    <property type="match status" value="1"/>
</dbReference>
<dbReference type="InterPro" id="IPR004358">
    <property type="entry name" value="Sig_transdc_His_kin-like_C"/>
</dbReference>
<dbReference type="GO" id="GO:0000155">
    <property type="term" value="F:phosphorelay sensor kinase activity"/>
    <property type="evidence" value="ECO:0007669"/>
    <property type="project" value="TreeGrafter"/>
</dbReference>
<dbReference type="EMBL" id="AP021888">
    <property type="protein sequence ID" value="BBP43350.1"/>
    <property type="molecule type" value="Genomic_DNA"/>
</dbReference>
<dbReference type="EC" id="2.7.13.3" evidence="2"/>
<name>A0A6F8PMX7_9GAMM</name>
<dbReference type="Pfam" id="PF02518">
    <property type="entry name" value="HATPase_c"/>
    <property type="match status" value="1"/>
</dbReference>
<sequence>MAPFKYFTNLLILLTLLWLITLGWFYLHLNIHFSFEKVGLWMGMMLLTLIAIYTKQVQHYLNKASISQDHLGFGLLAWTLLLTTGLLYETGGTINPLVHLLLLPLALGMLILSSRYFIALAFLSAALYGLVNYHYVPVMSLKVQSLQAFFAWHLHGSMLVFILLVVFLAMFILPLKKRLEQQRYAIEQQRNQALQNEYLLSVASIASASAHQLSTPLNTLKLLESLLDNEVHTPMGKDLMKTYREQVQICTQALQGLRKRAEFAQTKNPQTISLQNFIQTLIEEFALLHPKSVLQTREPATNINLKIDESFKLAIMNLLDNAARYSPDSIVIEFQHTATHLLFNICDEGGGVPESELAHLGQQPLEEYHGIGMGVFLSRMIIERFQGKLLFSLIDKPKKGLKASVWLPKTRFDLS</sequence>
<evidence type="ECO:0000256" key="5">
    <source>
        <dbReference type="ARBA" id="ARBA00022777"/>
    </source>
</evidence>
<dbReference type="PANTHER" id="PTHR44936">
    <property type="entry name" value="SENSOR PROTEIN CREC"/>
    <property type="match status" value="1"/>
</dbReference>
<dbReference type="GO" id="GO:0005886">
    <property type="term" value="C:plasma membrane"/>
    <property type="evidence" value="ECO:0007669"/>
    <property type="project" value="TreeGrafter"/>
</dbReference>
<accession>A0A6F8PMX7</accession>
<evidence type="ECO:0000256" key="7">
    <source>
        <dbReference type="SAM" id="Phobius"/>
    </source>
</evidence>
<dbReference type="PANTHER" id="PTHR44936:SF10">
    <property type="entry name" value="SENSOR PROTEIN RSTB"/>
    <property type="match status" value="1"/>
</dbReference>